<dbReference type="AlphaFoldDB" id="A0A1S1HAL2"/>
<gene>
    <name evidence="1" type="ORF">BHE75_00882</name>
</gene>
<dbReference type="InterPro" id="IPR014937">
    <property type="entry name" value="DUF1810"/>
</dbReference>
<organism evidence="1 2">
    <name type="scientific">Edaphosphingomonas haloaromaticamans</name>
    <dbReference type="NCBI Taxonomy" id="653954"/>
    <lineage>
        <taxon>Bacteria</taxon>
        <taxon>Pseudomonadati</taxon>
        <taxon>Pseudomonadota</taxon>
        <taxon>Alphaproteobacteria</taxon>
        <taxon>Sphingomonadales</taxon>
        <taxon>Rhizorhabdaceae</taxon>
        <taxon>Edaphosphingomonas</taxon>
    </lineage>
</organism>
<reference evidence="1 2" key="1">
    <citation type="submission" date="2016-09" db="EMBL/GenBank/DDBJ databases">
        <title>Metabolic pathway, cell adaptation mechanisms and a novel monoxygenase revealed through proteogenomic-transcription analysis of a Sphingomonas haloaromaticamans strain degrading the fungicide ortho-phenylphenol.</title>
        <authorList>
            <person name="Perruchon C."/>
            <person name="Papadopoulou E.S."/>
            <person name="Rousidou C."/>
            <person name="Vasileiadis S."/>
            <person name="Tanou G."/>
            <person name="Amoutzias G."/>
            <person name="Molassiotis A."/>
            <person name="Karpouzas D.G."/>
        </authorList>
    </citation>
    <scope>NUCLEOTIDE SEQUENCE [LARGE SCALE GENOMIC DNA]</scope>
    <source>
        <strain evidence="1 2">P3</strain>
    </source>
</reference>
<dbReference type="Pfam" id="PF08837">
    <property type="entry name" value="DUF1810"/>
    <property type="match status" value="1"/>
</dbReference>
<sequence length="143" mass="15331">MAGGDPHDLARFLAAQEASYAAALAEITAGAKRSHWMWFVFPQIEGLGHSFMAQRYAIASAAEARAFLAHPILGERLRAITRALLAHAGRPPEAIMGGIDALKLRSSLTLFDAVAADPAAEPFAAALDAFYDGQRDARTLERL</sequence>
<evidence type="ECO:0000313" key="1">
    <source>
        <dbReference type="EMBL" id="OHT18902.1"/>
    </source>
</evidence>
<dbReference type="EMBL" id="MIPT01000001">
    <property type="protein sequence ID" value="OHT18902.1"/>
    <property type="molecule type" value="Genomic_DNA"/>
</dbReference>
<dbReference type="OrthoDB" id="9801870at2"/>
<dbReference type="Proteomes" id="UP000179467">
    <property type="component" value="Unassembled WGS sequence"/>
</dbReference>
<dbReference type="SUPFAM" id="SSF140736">
    <property type="entry name" value="Rv1873-like"/>
    <property type="match status" value="1"/>
</dbReference>
<dbReference type="InterPro" id="IPR036287">
    <property type="entry name" value="Rv1873-like_sf"/>
</dbReference>
<protein>
    <recommendedName>
        <fullName evidence="3">Calpastatin</fullName>
    </recommendedName>
</protein>
<evidence type="ECO:0000313" key="2">
    <source>
        <dbReference type="Proteomes" id="UP000179467"/>
    </source>
</evidence>
<comment type="caution">
    <text evidence="1">The sequence shown here is derived from an EMBL/GenBank/DDBJ whole genome shotgun (WGS) entry which is preliminary data.</text>
</comment>
<name>A0A1S1HAL2_9SPHN</name>
<keyword evidence="2" id="KW-1185">Reference proteome</keyword>
<evidence type="ECO:0008006" key="3">
    <source>
        <dbReference type="Google" id="ProtNLM"/>
    </source>
</evidence>
<accession>A0A1S1HAL2</accession>
<dbReference type="RefSeq" id="WP_070932688.1">
    <property type="nucleotide sequence ID" value="NZ_MIPT01000001.1"/>
</dbReference>
<dbReference type="PIRSF" id="PIRSF008546">
    <property type="entry name" value="UCP008546"/>
    <property type="match status" value="1"/>
</dbReference>
<dbReference type="Gene3D" id="1.25.40.380">
    <property type="entry name" value="Protein of unknown function DUF1810"/>
    <property type="match status" value="1"/>
</dbReference>
<proteinExistence type="predicted"/>